<accession>A0A917K3Y0</accession>
<dbReference type="Proteomes" id="UP000597989">
    <property type="component" value="Unassembled WGS sequence"/>
</dbReference>
<reference evidence="6 7" key="1">
    <citation type="journal article" date="2014" name="Int. J. Syst. Evol. Microbiol.">
        <title>Complete genome sequence of Corynebacterium casei LMG S-19264T (=DSM 44701T), isolated from a smear-ripened cheese.</title>
        <authorList>
            <consortium name="US DOE Joint Genome Institute (JGI-PGF)"/>
            <person name="Walter F."/>
            <person name="Albersmeier A."/>
            <person name="Kalinowski J."/>
            <person name="Ruckert C."/>
        </authorList>
    </citation>
    <scope>NUCLEOTIDE SEQUENCE [LARGE SCALE GENOMIC DNA]</scope>
    <source>
        <strain evidence="6 7">CGMCC 4.7206</strain>
    </source>
</reference>
<evidence type="ECO:0000256" key="1">
    <source>
        <dbReference type="ARBA" id="ARBA00023015"/>
    </source>
</evidence>
<sequence length="245" mass="26815">MSSTPKPPGGLVWFDEPPPPQATDQLSRERIVAAAIALADEDARGEITMRAVAARLGSRSPMALYRYVGSKDGLTDLMVDEVYGEITVPTPGDWRTCLRELGTSAWAAVRRHPWFARLAFSRPPFGPRALAVYDAALAAVDELHLDAATRIGFVNTVLGQVLASGLAMLEERATRERSGLHTEEALAEAARPYLARIAADGRYPHYAKWLADRNPGRDPEVPTFEQLLEWQLDGLAKLAATSRGR</sequence>
<dbReference type="InterPro" id="IPR009057">
    <property type="entry name" value="Homeodomain-like_sf"/>
</dbReference>
<dbReference type="AlphaFoldDB" id="A0A917K3Y0"/>
<organism evidence="6 7">
    <name type="scientific">Saccharopolyspora thermophila</name>
    <dbReference type="NCBI Taxonomy" id="89367"/>
    <lineage>
        <taxon>Bacteria</taxon>
        <taxon>Bacillati</taxon>
        <taxon>Actinomycetota</taxon>
        <taxon>Actinomycetes</taxon>
        <taxon>Pseudonocardiales</taxon>
        <taxon>Pseudonocardiaceae</taxon>
        <taxon>Saccharopolyspora</taxon>
    </lineage>
</organism>
<evidence type="ECO:0000313" key="7">
    <source>
        <dbReference type="Proteomes" id="UP000597989"/>
    </source>
</evidence>
<keyword evidence="2" id="KW-0238">DNA-binding</keyword>
<evidence type="ECO:0000313" key="6">
    <source>
        <dbReference type="EMBL" id="GGI97253.1"/>
    </source>
</evidence>
<dbReference type="EMBL" id="BMMT01000014">
    <property type="protein sequence ID" value="GGI97253.1"/>
    <property type="molecule type" value="Genomic_DNA"/>
</dbReference>
<dbReference type="Gene3D" id="1.10.357.10">
    <property type="entry name" value="Tetracycline Repressor, domain 2"/>
    <property type="match status" value="1"/>
</dbReference>
<dbReference type="GO" id="GO:0000976">
    <property type="term" value="F:transcription cis-regulatory region binding"/>
    <property type="evidence" value="ECO:0007669"/>
    <property type="project" value="TreeGrafter"/>
</dbReference>
<dbReference type="GO" id="GO:0045892">
    <property type="term" value="P:negative regulation of DNA-templated transcription"/>
    <property type="evidence" value="ECO:0007669"/>
    <property type="project" value="InterPro"/>
</dbReference>
<dbReference type="InterPro" id="IPR050109">
    <property type="entry name" value="HTH-type_TetR-like_transc_reg"/>
</dbReference>
<gene>
    <name evidence="6" type="ORF">GCM10011581_38070</name>
</gene>
<keyword evidence="3" id="KW-0804">Transcription</keyword>
<proteinExistence type="predicted"/>
<feature type="region of interest" description="Disordered" evidence="4">
    <location>
        <begin position="1"/>
        <end position="23"/>
    </location>
</feature>
<dbReference type="SUPFAM" id="SSF48498">
    <property type="entry name" value="Tetracyclin repressor-like, C-terminal domain"/>
    <property type="match status" value="1"/>
</dbReference>
<dbReference type="InterPro" id="IPR004111">
    <property type="entry name" value="Repressor_TetR_C"/>
</dbReference>
<evidence type="ECO:0000259" key="5">
    <source>
        <dbReference type="Pfam" id="PF02909"/>
    </source>
</evidence>
<dbReference type="GO" id="GO:0003700">
    <property type="term" value="F:DNA-binding transcription factor activity"/>
    <property type="evidence" value="ECO:0007669"/>
    <property type="project" value="TreeGrafter"/>
</dbReference>
<dbReference type="SUPFAM" id="SSF46689">
    <property type="entry name" value="Homeodomain-like"/>
    <property type="match status" value="1"/>
</dbReference>
<feature type="domain" description="Tetracycline repressor TetR C-terminal" evidence="5">
    <location>
        <begin position="91"/>
        <end position="237"/>
    </location>
</feature>
<dbReference type="InterPro" id="IPR036271">
    <property type="entry name" value="Tet_transcr_reg_TetR-rel_C_sf"/>
</dbReference>
<evidence type="ECO:0000256" key="4">
    <source>
        <dbReference type="SAM" id="MobiDB-lite"/>
    </source>
</evidence>
<dbReference type="PANTHER" id="PTHR30055">
    <property type="entry name" value="HTH-TYPE TRANSCRIPTIONAL REGULATOR RUTR"/>
    <property type="match status" value="1"/>
</dbReference>
<evidence type="ECO:0000256" key="2">
    <source>
        <dbReference type="ARBA" id="ARBA00023125"/>
    </source>
</evidence>
<comment type="caution">
    <text evidence="6">The sequence shown here is derived from an EMBL/GenBank/DDBJ whole genome shotgun (WGS) entry which is preliminary data.</text>
</comment>
<dbReference type="Pfam" id="PF02909">
    <property type="entry name" value="TetR_C_1"/>
    <property type="match status" value="1"/>
</dbReference>
<dbReference type="PANTHER" id="PTHR30055:SF151">
    <property type="entry name" value="TRANSCRIPTIONAL REGULATORY PROTEIN"/>
    <property type="match status" value="1"/>
</dbReference>
<keyword evidence="1" id="KW-0805">Transcription regulation</keyword>
<protein>
    <submittedName>
        <fullName evidence="6">TetR family transcriptional regulator</fullName>
    </submittedName>
</protein>
<dbReference type="RefSeq" id="WP_188989594.1">
    <property type="nucleotide sequence ID" value="NZ_BMMT01000014.1"/>
</dbReference>
<dbReference type="Gene3D" id="1.10.10.60">
    <property type="entry name" value="Homeodomain-like"/>
    <property type="match status" value="1"/>
</dbReference>
<evidence type="ECO:0000256" key="3">
    <source>
        <dbReference type="ARBA" id="ARBA00023163"/>
    </source>
</evidence>
<name>A0A917K3Y0_9PSEU</name>